<evidence type="ECO:0000313" key="2">
    <source>
        <dbReference type="EMBL" id="MBC5715508.1"/>
    </source>
</evidence>
<dbReference type="Proteomes" id="UP000606720">
    <property type="component" value="Unassembled WGS sequence"/>
</dbReference>
<name>A0A923RU87_9FIRM</name>
<gene>
    <name evidence="2" type="ORF">H8S17_15130</name>
</gene>
<evidence type="ECO:0000313" key="3">
    <source>
        <dbReference type="Proteomes" id="UP000606720"/>
    </source>
</evidence>
<sequence length="127" mass="14814">MENINVRKNIREFFEKMQEFFPSTKNAYIESVEEYGEVLETVVIEDIFMPELLTLLAKNEDAELLSNMFNYFEEIINKNDSHLINIFSVTVLEILGNDKAILKVAKQYMGEKTALLQMKVDKELGRL</sequence>
<protein>
    <submittedName>
        <fullName evidence="2">Resolvase</fullName>
    </submittedName>
</protein>
<dbReference type="InterPro" id="IPR056091">
    <property type="entry name" value="DUF7674"/>
</dbReference>
<accession>A0A923RU87</accession>
<feature type="domain" description="DUF7674" evidence="1">
    <location>
        <begin position="15"/>
        <end position="115"/>
    </location>
</feature>
<evidence type="ECO:0000259" key="1">
    <source>
        <dbReference type="Pfam" id="PF24722"/>
    </source>
</evidence>
<dbReference type="EMBL" id="JACOPH010000022">
    <property type="protein sequence ID" value="MBC5715508.1"/>
    <property type="molecule type" value="Genomic_DNA"/>
</dbReference>
<proteinExistence type="predicted"/>
<keyword evidence="3" id="KW-1185">Reference proteome</keyword>
<dbReference type="Pfam" id="PF24722">
    <property type="entry name" value="DUF7674"/>
    <property type="match status" value="1"/>
</dbReference>
<organism evidence="2 3">
    <name type="scientific">Roseburia zhanii</name>
    <dbReference type="NCBI Taxonomy" id="2763064"/>
    <lineage>
        <taxon>Bacteria</taxon>
        <taxon>Bacillati</taxon>
        <taxon>Bacillota</taxon>
        <taxon>Clostridia</taxon>
        <taxon>Lachnospirales</taxon>
        <taxon>Lachnospiraceae</taxon>
        <taxon>Roseburia</taxon>
    </lineage>
</organism>
<dbReference type="AlphaFoldDB" id="A0A923RU87"/>
<reference evidence="2" key="1">
    <citation type="submission" date="2020-08" db="EMBL/GenBank/DDBJ databases">
        <title>Genome public.</title>
        <authorList>
            <person name="Liu C."/>
            <person name="Sun Q."/>
        </authorList>
    </citation>
    <scope>NUCLEOTIDE SEQUENCE</scope>
    <source>
        <strain evidence="2">BX1005</strain>
    </source>
</reference>
<comment type="caution">
    <text evidence="2">The sequence shown here is derived from an EMBL/GenBank/DDBJ whole genome shotgun (WGS) entry which is preliminary data.</text>
</comment>